<evidence type="ECO:0000313" key="5">
    <source>
        <dbReference type="Proteomes" id="UP000886885"/>
    </source>
</evidence>
<comment type="caution">
    <text evidence="4">The sequence shown here is derived from an EMBL/GenBank/DDBJ whole genome shotgun (WGS) entry which is preliminary data.</text>
</comment>
<dbReference type="InterPro" id="IPR051132">
    <property type="entry name" value="3-5_Exonuclease_domain"/>
</dbReference>
<dbReference type="GO" id="GO:0005737">
    <property type="term" value="C:cytoplasm"/>
    <property type="evidence" value="ECO:0007669"/>
    <property type="project" value="TreeGrafter"/>
</dbReference>
<dbReference type="InterPro" id="IPR002562">
    <property type="entry name" value="3'-5'_exonuclease_dom"/>
</dbReference>
<evidence type="ECO:0000313" key="4">
    <source>
        <dbReference type="EMBL" id="KAG6786974.1"/>
    </source>
</evidence>
<dbReference type="GO" id="GO:0005634">
    <property type="term" value="C:nucleus"/>
    <property type="evidence" value="ECO:0007669"/>
    <property type="project" value="TreeGrafter"/>
</dbReference>
<dbReference type="GO" id="GO:0008408">
    <property type="term" value="F:3'-5' exonuclease activity"/>
    <property type="evidence" value="ECO:0007669"/>
    <property type="project" value="InterPro"/>
</dbReference>
<dbReference type="GO" id="GO:0003676">
    <property type="term" value="F:nucleic acid binding"/>
    <property type="evidence" value="ECO:0007669"/>
    <property type="project" value="InterPro"/>
</dbReference>
<keyword evidence="1" id="KW-0540">Nuclease</keyword>
<name>A0A8X8AEQ9_POPTO</name>
<dbReference type="PANTHER" id="PTHR13620:SF80">
    <property type="entry name" value="3'-5' EXONUCLEASE DOMAIN-CONTAINING PROTEIN"/>
    <property type="match status" value="1"/>
</dbReference>
<feature type="domain" description="3'-5' exonuclease" evidence="3">
    <location>
        <begin position="87"/>
        <end position="202"/>
    </location>
</feature>
<accession>A0A8X8AEQ9</accession>
<sequence length="328" mass="37919">MEITVEMIKESLKDPYCHYNGYNVHVENHRILTVISGCELTVSKWIKHVSKTNNDSASSSSKKSLIVGVSTDKQCISGSKSSENYSPYNILQLCVGSHCLIYHLPHPECYYTCKSLRDFFSNPKVIAVGVNIKPVAKQLEKEFEIKFEKVIDVHELAVKKIGQELLDLNLSKFDLDKMAKALLGKHMDVVRPEEKAEWSSNTPYCMYYEYHEQVKLATVDAYLCFLMGWELLYDADECKRNVSLALKQKMKKESKHLKNHRKKKTKLLFKRSRVDFRDDKCWNILDMDVDDWSVLSLSLISHIPFANATDNSSLAYVINEGMLYRFYN</sequence>
<organism evidence="4 5">
    <name type="scientific">Populus tomentosa</name>
    <name type="common">Chinese white poplar</name>
    <dbReference type="NCBI Taxonomy" id="118781"/>
    <lineage>
        <taxon>Eukaryota</taxon>
        <taxon>Viridiplantae</taxon>
        <taxon>Streptophyta</taxon>
        <taxon>Embryophyta</taxon>
        <taxon>Tracheophyta</taxon>
        <taxon>Spermatophyta</taxon>
        <taxon>Magnoliopsida</taxon>
        <taxon>eudicotyledons</taxon>
        <taxon>Gunneridae</taxon>
        <taxon>Pentapetalae</taxon>
        <taxon>rosids</taxon>
        <taxon>fabids</taxon>
        <taxon>Malpighiales</taxon>
        <taxon>Salicaceae</taxon>
        <taxon>Saliceae</taxon>
        <taxon>Populus</taxon>
    </lineage>
</organism>
<dbReference type="PANTHER" id="PTHR13620">
    <property type="entry name" value="3-5 EXONUCLEASE"/>
    <property type="match status" value="1"/>
</dbReference>
<dbReference type="AlphaFoldDB" id="A0A8X8AEQ9"/>
<keyword evidence="5" id="KW-1185">Reference proteome</keyword>
<reference evidence="4" key="1">
    <citation type="journal article" date="2020" name="bioRxiv">
        <title>Hybrid origin of Populus tomentosa Carr. identified through genome sequencing and phylogenomic analysis.</title>
        <authorList>
            <person name="An X."/>
            <person name="Gao K."/>
            <person name="Chen Z."/>
            <person name="Li J."/>
            <person name="Yang X."/>
            <person name="Yang X."/>
            <person name="Zhou J."/>
            <person name="Guo T."/>
            <person name="Zhao T."/>
            <person name="Huang S."/>
            <person name="Miao D."/>
            <person name="Khan W.U."/>
            <person name="Rao P."/>
            <person name="Ye M."/>
            <person name="Lei B."/>
            <person name="Liao W."/>
            <person name="Wang J."/>
            <person name="Ji L."/>
            <person name="Li Y."/>
            <person name="Guo B."/>
            <person name="Mustafa N.S."/>
            <person name="Li S."/>
            <person name="Yun Q."/>
            <person name="Keller S.R."/>
            <person name="Mao J."/>
            <person name="Zhang R."/>
            <person name="Strauss S.H."/>
        </authorList>
    </citation>
    <scope>NUCLEOTIDE SEQUENCE</scope>
    <source>
        <strain evidence="4">GM15</strain>
        <tissue evidence="4">Leaf</tissue>
    </source>
</reference>
<evidence type="ECO:0000259" key="3">
    <source>
        <dbReference type="Pfam" id="PF01612"/>
    </source>
</evidence>
<proteinExistence type="predicted"/>
<protein>
    <recommendedName>
        <fullName evidence="3">3'-5' exonuclease domain-containing protein</fullName>
    </recommendedName>
</protein>
<keyword evidence="2" id="KW-0378">Hydrolase</keyword>
<dbReference type="Proteomes" id="UP000886885">
    <property type="component" value="Chromosome 2A"/>
</dbReference>
<gene>
    <name evidence="4" type="ORF">POTOM_008595</name>
</gene>
<dbReference type="GO" id="GO:0006139">
    <property type="term" value="P:nucleobase-containing compound metabolic process"/>
    <property type="evidence" value="ECO:0007669"/>
    <property type="project" value="InterPro"/>
</dbReference>
<dbReference type="Pfam" id="PF01612">
    <property type="entry name" value="DNA_pol_A_exo1"/>
    <property type="match status" value="1"/>
</dbReference>
<evidence type="ECO:0000256" key="1">
    <source>
        <dbReference type="ARBA" id="ARBA00022722"/>
    </source>
</evidence>
<dbReference type="EMBL" id="JAAWWB010000003">
    <property type="protein sequence ID" value="KAG6786974.1"/>
    <property type="molecule type" value="Genomic_DNA"/>
</dbReference>
<evidence type="ECO:0000256" key="2">
    <source>
        <dbReference type="ARBA" id="ARBA00022801"/>
    </source>
</evidence>
<dbReference type="OrthoDB" id="1651883at2759"/>